<protein>
    <submittedName>
        <fullName evidence="7">AAA family ATPase</fullName>
    </submittedName>
</protein>
<reference evidence="8" key="1">
    <citation type="journal article" date="2019" name="Int. J. Syst. Evol. Microbiol.">
        <title>The Global Catalogue of Microorganisms (GCM) 10K type strain sequencing project: providing services to taxonomists for standard genome sequencing and annotation.</title>
        <authorList>
            <consortium name="The Broad Institute Genomics Platform"/>
            <consortium name="The Broad Institute Genome Sequencing Center for Infectious Disease"/>
            <person name="Wu L."/>
            <person name="Ma J."/>
        </authorList>
    </citation>
    <scope>NUCLEOTIDE SEQUENCE [LARGE SCALE GENOMIC DNA]</scope>
    <source>
        <strain evidence="8">CCUG 56608</strain>
    </source>
</reference>
<dbReference type="PANTHER" id="PTHR43392:SF2">
    <property type="entry name" value="AAA-TYPE ATPASE FAMILY PROTEIN _ ANKYRIN REPEAT FAMILY PROTEIN"/>
    <property type="match status" value="1"/>
</dbReference>
<dbReference type="EMBL" id="JBHTKK010000051">
    <property type="protein sequence ID" value="MFD1068289.1"/>
    <property type="molecule type" value="Genomic_DNA"/>
</dbReference>
<keyword evidence="3" id="KW-0067">ATP-binding</keyword>
<dbReference type="SUPFAM" id="SSF52540">
    <property type="entry name" value="P-loop containing nucleoside triphosphate hydrolases"/>
    <property type="match status" value="2"/>
</dbReference>
<dbReference type="Pfam" id="PF00004">
    <property type="entry name" value="AAA"/>
    <property type="match status" value="2"/>
</dbReference>
<dbReference type="InterPro" id="IPR003959">
    <property type="entry name" value="ATPase_AAA_core"/>
</dbReference>
<evidence type="ECO:0000313" key="7">
    <source>
        <dbReference type="EMBL" id="MFD1068289.1"/>
    </source>
</evidence>
<evidence type="ECO:0000313" key="8">
    <source>
        <dbReference type="Proteomes" id="UP001597041"/>
    </source>
</evidence>
<proteinExistence type="inferred from homology"/>
<sequence length="831" mass="94873">MLKEEMNQQKVNLANTINADFKATDYQEKVDSKDYELVMKSSEQEARSLIKRYPALKYFSIPLTGYFGLHFLVKLLLVGMILLFPTVAFFFQSGPDGIKMFLSLIVCTLIGLTIYGLIIKSYTGMLKVLSRKNEVEQFRLAFIDIINTFCELHTSRLKNVISDWKYAFEANQINFTFSLNDSSKAWNKENIQEYLTAVFNRELTSFTYQKQNISFSVRFKEKRIRSKKNQELKMEDLDQKIKQEEFTLCDTLYDKARNMESQKQKSEQAEQQSVQETAATAAVKEIDASRLEAIESKMDEIIGLQPVKDKVNQLINNQKILQERIRAGQNAKYHSEHLLFTGNPGTGKTMMARYISEIFQALNVVSKGHLIEVTRKDLVGEYVGQTAKQTQDYIEKAIGGVLFIDEAYSLSRGGENDFGKEAIDVLVKAMDDYKDDFVVVLAGYTDEMHDFLQVNSGLQSRLSTVIEFPDYSSKELLEMAQKKLISDNFVVVDEARKKLHELIQSKMVSGRQDGGNGRLVDKIIQDIIQSQGNRLSEATKNEERMEGDLLTILPEDIMVERNTEDFDLEAELAQIIGNEEVKQFIRQLEAQVKVNKKRKEQNIETAIGSALHMVFQGNPGTGKTTCARIVARLLYSLGILKKGHLVEVDRSDLVGSYIGHTENQTKNMVSKAMGGVLFIDEAYALARSSGHDFGQEAIDVLLKAMEDHREDLVVIVAGYTEEMQTFIHANPGLDSRIPNRIKFIDYSIDEMFAMLQLMVQDNKFKLATDCESFVKELFAREQRSEQPGNGRYVRNVFERAVRNMSFRLREKEDPSYVELTTLEVADFQLDK</sequence>
<feature type="transmembrane region" description="Helical" evidence="5">
    <location>
        <begin position="66"/>
        <end position="91"/>
    </location>
</feature>
<dbReference type="PRINTS" id="PR00819">
    <property type="entry name" value="CBXCFQXSUPER"/>
</dbReference>
<dbReference type="Pfam" id="PF17866">
    <property type="entry name" value="AAA_lid_6"/>
    <property type="match status" value="2"/>
</dbReference>
<organism evidence="7 8">
    <name type="scientific">Oceanobacillus locisalsi</name>
    <dbReference type="NCBI Taxonomy" id="546107"/>
    <lineage>
        <taxon>Bacteria</taxon>
        <taxon>Bacillati</taxon>
        <taxon>Bacillota</taxon>
        <taxon>Bacilli</taxon>
        <taxon>Bacillales</taxon>
        <taxon>Bacillaceae</taxon>
        <taxon>Oceanobacillus</taxon>
    </lineage>
</organism>
<dbReference type="Gene3D" id="3.40.50.300">
    <property type="entry name" value="P-loop containing nucleotide triphosphate hydrolases"/>
    <property type="match status" value="2"/>
</dbReference>
<evidence type="ECO:0000256" key="3">
    <source>
        <dbReference type="ARBA" id="ARBA00022840"/>
    </source>
</evidence>
<keyword evidence="8" id="KW-1185">Reference proteome</keyword>
<dbReference type="InterPro" id="IPR050773">
    <property type="entry name" value="CbxX/CfxQ_RuBisCO_ESX"/>
</dbReference>
<comment type="similarity">
    <text evidence="1">Belongs to the CbxX/CfxQ family.</text>
</comment>
<evidence type="ECO:0000256" key="2">
    <source>
        <dbReference type="ARBA" id="ARBA00022741"/>
    </source>
</evidence>
<evidence type="ECO:0000256" key="1">
    <source>
        <dbReference type="ARBA" id="ARBA00010378"/>
    </source>
</evidence>
<dbReference type="CDD" id="cd00009">
    <property type="entry name" value="AAA"/>
    <property type="match status" value="2"/>
</dbReference>
<dbReference type="SMART" id="SM00382">
    <property type="entry name" value="AAA"/>
    <property type="match status" value="2"/>
</dbReference>
<keyword evidence="4" id="KW-0175">Coiled coil</keyword>
<name>A0ABW3NLM1_9BACI</name>
<dbReference type="RefSeq" id="WP_379594644.1">
    <property type="nucleotide sequence ID" value="NZ_JBHTKK010000051.1"/>
</dbReference>
<feature type="domain" description="AAA+ ATPase" evidence="6">
    <location>
        <begin position="609"/>
        <end position="747"/>
    </location>
</feature>
<dbReference type="InterPro" id="IPR003593">
    <property type="entry name" value="AAA+_ATPase"/>
</dbReference>
<accession>A0ABW3NLM1</accession>
<keyword evidence="2" id="KW-0547">Nucleotide-binding</keyword>
<dbReference type="PANTHER" id="PTHR43392">
    <property type="entry name" value="AAA-TYPE ATPASE FAMILY PROTEIN / ANKYRIN REPEAT FAMILY PROTEIN"/>
    <property type="match status" value="1"/>
</dbReference>
<dbReference type="Proteomes" id="UP001597041">
    <property type="component" value="Unassembled WGS sequence"/>
</dbReference>
<keyword evidence="5" id="KW-1133">Transmembrane helix</keyword>
<evidence type="ECO:0000259" key="6">
    <source>
        <dbReference type="SMART" id="SM00382"/>
    </source>
</evidence>
<dbReference type="InterPro" id="IPR027417">
    <property type="entry name" value="P-loop_NTPase"/>
</dbReference>
<keyword evidence="5" id="KW-0812">Transmembrane</keyword>
<keyword evidence="5" id="KW-0472">Membrane</keyword>
<evidence type="ECO:0000256" key="4">
    <source>
        <dbReference type="SAM" id="Coils"/>
    </source>
</evidence>
<dbReference type="InterPro" id="IPR041627">
    <property type="entry name" value="AAA_lid_6"/>
</dbReference>
<comment type="caution">
    <text evidence="7">The sequence shown here is derived from an EMBL/GenBank/DDBJ whole genome shotgun (WGS) entry which is preliminary data.</text>
</comment>
<feature type="coiled-coil region" evidence="4">
    <location>
        <begin position="227"/>
        <end position="272"/>
    </location>
</feature>
<evidence type="ECO:0000256" key="5">
    <source>
        <dbReference type="SAM" id="Phobius"/>
    </source>
</evidence>
<dbReference type="Gene3D" id="1.10.8.60">
    <property type="match status" value="2"/>
</dbReference>
<feature type="transmembrane region" description="Helical" evidence="5">
    <location>
        <begin position="97"/>
        <end position="118"/>
    </location>
</feature>
<dbReference type="InterPro" id="IPR000641">
    <property type="entry name" value="CbxX/CfxQ"/>
</dbReference>
<gene>
    <name evidence="7" type="ORF">ACFQ19_20145</name>
</gene>
<feature type="domain" description="AAA+ ATPase" evidence="6">
    <location>
        <begin position="334"/>
        <end position="472"/>
    </location>
</feature>